<organism evidence="8 10">
    <name type="scientific">Pseudomonas congelans</name>
    <dbReference type="NCBI Taxonomy" id="200452"/>
    <lineage>
        <taxon>Bacteria</taxon>
        <taxon>Pseudomonadati</taxon>
        <taxon>Pseudomonadota</taxon>
        <taxon>Gammaproteobacteria</taxon>
        <taxon>Pseudomonadales</taxon>
        <taxon>Pseudomonadaceae</taxon>
        <taxon>Pseudomonas</taxon>
    </lineage>
</organism>
<gene>
    <name evidence="8" type="ORF">ALO92_03291</name>
    <name evidence="9" type="ORF">SAMN05216596_10826</name>
</gene>
<accession>A0A0P9M2G9</accession>
<dbReference type="InterPro" id="IPR050189">
    <property type="entry name" value="MFS_Efflux_Transporters"/>
</dbReference>
<feature type="transmembrane region" description="Helical" evidence="6">
    <location>
        <begin position="142"/>
        <end position="159"/>
    </location>
</feature>
<feature type="transmembrane region" description="Helical" evidence="6">
    <location>
        <begin position="113"/>
        <end position="136"/>
    </location>
</feature>
<dbReference type="EMBL" id="LJQB01000044">
    <property type="protein sequence ID" value="KPW85498.1"/>
    <property type="molecule type" value="Genomic_DNA"/>
</dbReference>
<feature type="transmembrane region" description="Helical" evidence="6">
    <location>
        <begin position="205"/>
        <end position="226"/>
    </location>
</feature>
<feature type="transmembrane region" description="Helical" evidence="6">
    <location>
        <begin position="279"/>
        <end position="303"/>
    </location>
</feature>
<dbReference type="PATRIC" id="fig|200452.3.peg.3934"/>
<feature type="transmembrane region" description="Helical" evidence="6">
    <location>
        <begin position="247"/>
        <end position="267"/>
    </location>
</feature>
<reference evidence="9 11" key="2">
    <citation type="submission" date="2016-10" db="EMBL/GenBank/DDBJ databases">
        <authorList>
            <person name="Varghese N."/>
            <person name="Submissions S."/>
        </authorList>
    </citation>
    <scope>NUCLEOTIDE SEQUENCE [LARGE SCALE GENOMIC DNA]</scope>
    <source>
        <strain evidence="9 11">DSM 14939</strain>
    </source>
</reference>
<keyword evidence="11" id="KW-1185">Reference proteome</keyword>
<name>A0A0P9M2G9_9PSED</name>
<evidence type="ECO:0000256" key="1">
    <source>
        <dbReference type="ARBA" id="ARBA00004651"/>
    </source>
</evidence>
<comment type="subcellular location">
    <subcellularLocation>
        <location evidence="1">Cell membrane</location>
        <topology evidence="1">Multi-pass membrane protein</topology>
    </subcellularLocation>
</comment>
<dbReference type="PANTHER" id="PTHR43124:SF3">
    <property type="entry name" value="CHLORAMPHENICOL EFFLUX PUMP RV0191"/>
    <property type="match status" value="1"/>
</dbReference>
<dbReference type="GO" id="GO:0022857">
    <property type="term" value="F:transmembrane transporter activity"/>
    <property type="evidence" value="ECO:0007669"/>
    <property type="project" value="InterPro"/>
</dbReference>
<keyword evidence="2" id="KW-1003">Cell membrane</keyword>
<evidence type="ECO:0000256" key="6">
    <source>
        <dbReference type="SAM" id="Phobius"/>
    </source>
</evidence>
<feature type="transmembrane region" description="Helical" evidence="6">
    <location>
        <begin position="334"/>
        <end position="357"/>
    </location>
</feature>
<sequence length="427" mass="43935">MRPYTLGLALPRAGLSGRSLTSPNSGTAVSRFETAGNVETKPASWWAVGSVSLGSFATVTTEFLPVGLLPDIASDLGTSISQTGLMMAVPGILAAISAPSCIALFSHVDRKRLLLGLLSILLASNLIVALSTHFWLTLAGRVLLGFALGGFWTIAGSLGPRLRPGKEGVKATAYVLAGVSIGTVAGIPAGTLIGEAFGWRAAFETAAVVTVAVGLLIATFLPALPGERSAGISQMLSLAGEQRIRRMFAAALLIYVGHFAAYTYLAPFVQEFAHIQGQALGALLFAFGLAAVAGNLAGGALAARSAPSSVLIMTLLMLGSLTALLMFVGNPWLLWPVILVWGFAFGMIPITTQIWCFEASNNRVEGVQALLVCVVNLSIGGGAFIGGVVSGRAGFTAAIVIGAVCAALSMLTVTLAMRSSRPVSCTD</sequence>
<dbReference type="InterPro" id="IPR011701">
    <property type="entry name" value="MFS"/>
</dbReference>
<dbReference type="Pfam" id="PF07690">
    <property type="entry name" value="MFS_1"/>
    <property type="match status" value="1"/>
</dbReference>
<dbReference type="CDD" id="cd17324">
    <property type="entry name" value="MFS_NepI_like"/>
    <property type="match status" value="1"/>
</dbReference>
<feature type="domain" description="Major facilitator superfamily (MFS) profile" evidence="7">
    <location>
        <begin position="47"/>
        <end position="421"/>
    </location>
</feature>
<dbReference type="PANTHER" id="PTHR43124">
    <property type="entry name" value="PURINE EFFLUX PUMP PBUE"/>
    <property type="match status" value="1"/>
</dbReference>
<protein>
    <submittedName>
        <fullName evidence="8">Carbohydrate transporter</fullName>
    </submittedName>
    <submittedName>
        <fullName evidence="9">Predicted arabinose efflux permease, MFS family</fullName>
    </submittedName>
</protein>
<evidence type="ECO:0000256" key="5">
    <source>
        <dbReference type="ARBA" id="ARBA00023136"/>
    </source>
</evidence>
<proteinExistence type="predicted"/>
<evidence type="ECO:0000313" key="10">
    <source>
        <dbReference type="Proteomes" id="UP000050411"/>
    </source>
</evidence>
<dbReference type="InterPro" id="IPR020846">
    <property type="entry name" value="MFS_dom"/>
</dbReference>
<evidence type="ECO:0000313" key="9">
    <source>
        <dbReference type="EMBL" id="SDP75038.1"/>
    </source>
</evidence>
<keyword evidence="3 6" id="KW-0812">Transmembrane</keyword>
<feature type="transmembrane region" description="Helical" evidence="6">
    <location>
        <begin position="369"/>
        <end position="389"/>
    </location>
</feature>
<dbReference type="EMBL" id="FNJH01000008">
    <property type="protein sequence ID" value="SDP75038.1"/>
    <property type="molecule type" value="Genomic_DNA"/>
</dbReference>
<evidence type="ECO:0000313" key="11">
    <source>
        <dbReference type="Proteomes" id="UP000183042"/>
    </source>
</evidence>
<dbReference type="AlphaFoldDB" id="A0A0P9M2G9"/>
<feature type="transmembrane region" description="Helical" evidence="6">
    <location>
        <begin position="85"/>
        <end position="106"/>
    </location>
</feature>
<dbReference type="Gene3D" id="1.20.1250.20">
    <property type="entry name" value="MFS general substrate transporter like domains"/>
    <property type="match status" value="1"/>
</dbReference>
<dbReference type="GO" id="GO:0005886">
    <property type="term" value="C:plasma membrane"/>
    <property type="evidence" value="ECO:0007669"/>
    <property type="project" value="UniProtKB-SubCell"/>
</dbReference>
<evidence type="ECO:0000256" key="3">
    <source>
        <dbReference type="ARBA" id="ARBA00022692"/>
    </source>
</evidence>
<dbReference type="SUPFAM" id="SSF103473">
    <property type="entry name" value="MFS general substrate transporter"/>
    <property type="match status" value="1"/>
</dbReference>
<dbReference type="Proteomes" id="UP000050411">
    <property type="component" value="Unassembled WGS sequence"/>
</dbReference>
<comment type="caution">
    <text evidence="8">The sequence shown here is derived from an EMBL/GenBank/DDBJ whole genome shotgun (WGS) entry which is preliminary data.</text>
</comment>
<feature type="transmembrane region" description="Helical" evidence="6">
    <location>
        <begin position="310"/>
        <end position="328"/>
    </location>
</feature>
<evidence type="ECO:0000256" key="4">
    <source>
        <dbReference type="ARBA" id="ARBA00022989"/>
    </source>
</evidence>
<keyword evidence="5 6" id="KW-0472">Membrane</keyword>
<evidence type="ECO:0000259" key="7">
    <source>
        <dbReference type="PROSITE" id="PS50850"/>
    </source>
</evidence>
<evidence type="ECO:0000256" key="2">
    <source>
        <dbReference type="ARBA" id="ARBA00022475"/>
    </source>
</evidence>
<evidence type="ECO:0000313" key="8">
    <source>
        <dbReference type="EMBL" id="KPW85498.1"/>
    </source>
</evidence>
<dbReference type="InterPro" id="IPR036259">
    <property type="entry name" value="MFS_trans_sf"/>
</dbReference>
<reference evidence="8 10" key="1">
    <citation type="submission" date="2015-09" db="EMBL/GenBank/DDBJ databases">
        <title>Genome announcement of multiple Pseudomonas syringae strains.</title>
        <authorList>
            <person name="Thakur S."/>
            <person name="Wang P.W."/>
            <person name="Gong Y."/>
            <person name="Weir B.S."/>
            <person name="Guttman D.S."/>
        </authorList>
    </citation>
    <scope>NUCLEOTIDE SEQUENCE [LARGE SCALE GENOMIC DNA]</scope>
    <source>
        <strain evidence="8 10">ICMP19117</strain>
    </source>
</reference>
<feature type="transmembrane region" description="Helical" evidence="6">
    <location>
        <begin position="171"/>
        <end position="193"/>
    </location>
</feature>
<feature type="transmembrane region" description="Helical" evidence="6">
    <location>
        <begin position="395"/>
        <end position="417"/>
    </location>
</feature>
<dbReference type="PROSITE" id="PS50850">
    <property type="entry name" value="MFS"/>
    <property type="match status" value="1"/>
</dbReference>
<keyword evidence="4 6" id="KW-1133">Transmembrane helix</keyword>
<dbReference type="Proteomes" id="UP000183042">
    <property type="component" value="Unassembled WGS sequence"/>
</dbReference>